<evidence type="ECO:0008006" key="5">
    <source>
        <dbReference type="Google" id="ProtNLM"/>
    </source>
</evidence>
<accession>A0A9P8CJS0</accession>
<comment type="caution">
    <text evidence="3">The sequence shown here is derived from an EMBL/GenBank/DDBJ whole genome shotgun (WGS) entry which is preliminary data.</text>
</comment>
<dbReference type="AlphaFoldDB" id="A0A9P8CJS0"/>
<proteinExistence type="predicted"/>
<evidence type="ECO:0000313" key="4">
    <source>
        <dbReference type="Proteomes" id="UP000887226"/>
    </source>
</evidence>
<feature type="region of interest" description="Disordered" evidence="1">
    <location>
        <begin position="60"/>
        <end position="85"/>
    </location>
</feature>
<evidence type="ECO:0000313" key="3">
    <source>
        <dbReference type="EMBL" id="KAG9249282.1"/>
    </source>
</evidence>
<feature type="transmembrane region" description="Helical" evidence="2">
    <location>
        <begin position="109"/>
        <end position="131"/>
    </location>
</feature>
<dbReference type="Proteomes" id="UP000887226">
    <property type="component" value="Unassembled WGS sequence"/>
</dbReference>
<name>A0A9P8CJS0_9HELO</name>
<organism evidence="3 4">
    <name type="scientific">Calycina marina</name>
    <dbReference type="NCBI Taxonomy" id="1763456"/>
    <lineage>
        <taxon>Eukaryota</taxon>
        <taxon>Fungi</taxon>
        <taxon>Dikarya</taxon>
        <taxon>Ascomycota</taxon>
        <taxon>Pezizomycotina</taxon>
        <taxon>Leotiomycetes</taxon>
        <taxon>Helotiales</taxon>
        <taxon>Pezizellaceae</taxon>
        <taxon>Calycina</taxon>
    </lineage>
</organism>
<evidence type="ECO:0000256" key="2">
    <source>
        <dbReference type="SAM" id="Phobius"/>
    </source>
</evidence>
<keyword evidence="2" id="KW-1133">Transmembrane helix</keyword>
<keyword evidence="2" id="KW-0472">Membrane</keyword>
<evidence type="ECO:0000256" key="1">
    <source>
        <dbReference type="SAM" id="MobiDB-lite"/>
    </source>
</evidence>
<feature type="compositionally biased region" description="Basic and acidic residues" evidence="1">
    <location>
        <begin position="60"/>
        <end position="79"/>
    </location>
</feature>
<dbReference type="OrthoDB" id="5296155at2759"/>
<feature type="region of interest" description="Disordered" evidence="1">
    <location>
        <begin position="138"/>
        <end position="157"/>
    </location>
</feature>
<sequence length="356" mass="38323">MRLHPSVMSPRPATSLPVIAEERNSYLEGAHTPPPPLTPAIPPRAWNRPVSKIWELGSSHEPRIERPPPYDQFDAHDVKGPNGEKLTDVRKDRIQNNKHIARRGGWKRLLLIALMTIVIIVGLVVGLVVGLRNCKNKSSSNTNALAGGASGSINNGQDSTTNATFPAGSYTIETVLQSTNTSCESNAAIWTCYPYTTYAVSQTQSQATFNWIITPAGNSNTSYTISSTQNVFSIMFSNASLTLVNPGMDDEYYNFSIPLTKTTKPAPALSSDNSAATCMFTDSMLTGELYTKMPKTLNGTASAEDAMFKAWQYMVNIEQTATATTGSPSCVNAAGTNLGDFTAQGECGCTYVNSGL</sequence>
<dbReference type="EMBL" id="MU253737">
    <property type="protein sequence ID" value="KAG9249282.1"/>
    <property type="molecule type" value="Genomic_DNA"/>
</dbReference>
<gene>
    <name evidence="3" type="ORF">BJ878DRAFT_563336</name>
</gene>
<keyword evidence="2" id="KW-0812">Transmembrane</keyword>
<keyword evidence="4" id="KW-1185">Reference proteome</keyword>
<protein>
    <recommendedName>
        <fullName evidence="5">Tat pathway signal sequence</fullName>
    </recommendedName>
</protein>
<reference evidence="3" key="1">
    <citation type="journal article" date="2021" name="IMA Fungus">
        <title>Genomic characterization of three marine fungi, including Emericellopsis atlantica sp. nov. with signatures of a generalist lifestyle and marine biomass degradation.</title>
        <authorList>
            <person name="Hagestad O.C."/>
            <person name="Hou L."/>
            <person name="Andersen J.H."/>
            <person name="Hansen E.H."/>
            <person name="Altermark B."/>
            <person name="Li C."/>
            <person name="Kuhnert E."/>
            <person name="Cox R.J."/>
            <person name="Crous P.W."/>
            <person name="Spatafora J.W."/>
            <person name="Lail K."/>
            <person name="Amirebrahimi M."/>
            <person name="Lipzen A."/>
            <person name="Pangilinan J."/>
            <person name="Andreopoulos W."/>
            <person name="Hayes R.D."/>
            <person name="Ng V."/>
            <person name="Grigoriev I.V."/>
            <person name="Jackson S.A."/>
            <person name="Sutton T.D.S."/>
            <person name="Dobson A.D.W."/>
            <person name="Rama T."/>
        </authorList>
    </citation>
    <scope>NUCLEOTIDE SEQUENCE</scope>
    <source>
        <strain evidence="3">TRa3180A</strain>
    </source>
</reference>